<gene>
    <name evidence="2" type="ORF">PCOR1329_LOCUS29224</name>
</gene>
<evidence type="ECO:0000256" key="1">
    <source>
        <dbReference type="SAM" id="MobiDB-lite"/>
    </source>
</evidence>
<sequence length="318" mass="35531">MTALKGEMPPPDCNRTLGAPIGEGQEVPGRGKTRACAGDLEMVVRDLRHLRSVRAVFKEAGDIACLVSKAAKCILIFLGQQFNEFLKLKYFRWRPLNMPEWSTFQSQDKAKYLGMWLGPGVLGNEWFAPRRKYFHRCRELTAAGMAAEYADWMRASERDGPALTSMVALSLASLVRAALFTLSAWREALEDLRGNAGTHLPFVSVFAGAFPSSLWKQPPLALILEDASLGFPAHPKLYSAGLTALRSLEQDRNDNPTLSTKQLHPQKMIHRAIRDHLYPERLNLTLSQRLLAAMSSPSQPIVSPEAAMAQFRLVRFRV</sequence>
<keyword evidence="3" id="KW-1185">Reference proteome</keyword>
<evidence type="ECO:0000313" key="2">
    <source>
        <dbReference type="EMBL" id="CAK0830641.1"/>
    </source>
</evidence>
<accession>A0ABN9SFA1</accession>
<evidence type="ECO:0000313" key="3">
    <source>
        <dbReference type="Proteomes" id="UP001189429"/>
    </source>
</evidence>
<dbReference type="EMBL" id="CAUYUJ010010969">
    <property type="protein sequence ID" value="CAK0830641.1"/>
    <property type="molecule type" value="Genomic_DNA"/>
</dbReference>
<protein>
    <submittedName>
        <fullName evidence="2">Uncharacterized protein</fullName>
    </submittedName>
</protein>
<dbReference type="Proteomes" id="UP001189429">
    <property type="component" value="Unassembled WGS sequence"/>
</dbReference>
<organism evidence="2 3">
    <name type="scientific">Prorocentrum cordatum</name>
    <dbReference type="NCBI Taxonomy" id="2364126"/>
    <lineage>
        <taxon>Eukaryota</taxon>
        <taxon>Sar</taxon>
        <taxon>Alveolata</taxon>
        <taxon>Dinophyceae</taxon>
        <taxon>Prorocentrales</taxon>
        <taxon>Prorocentraceae</taxon>
        <taxon>Prorocentrum</taxon>
    </lineage>
</organism>
<proteinExistence type="predicted"/>
<name>A0ABN9SFA1_9DINO</name>
<comment type="caution">
    <text evidence="2">The sequence shown here is derived from an EMBL/GenBank/DDBJ whole genome shotgun (WGS) entry which is preliminary data.</text>
</comment>
<feature type="non-terminal residue" evidence="2">
    <location>
        <position position="318"/>
    </location>
</feature>
<reference evidence="2" key="1">
    <citation type="submission" date="2023-10" db="EMBL/GenBank/DDBJ databases">
        <authorList>
            <person name="Chen Y."/>
            <person name="Shah S."/>
            <person name="Dougan E. K."/>
            <person name="Thang M."/>
            <person name="Chan C."/>
        </authorList>
    </citation>
    <scope>NUCLEOTIDE SEQUENCE [LARGE SCALE GENOMIC DNA]</scope>
</reference>
<feature type="region of interest" description="Disordered" evidence="1">
    <location>
        <begin position="1"/>
        <end position="30"/>
    </location>
</feature>